<evidence type="ECO:0000313" key="2">
    <source>
        <dbReference type="Proteomes" id="UP000257559"/>
    </source>
</evidence>
<sequence length="86" mass="9594">MSPKISLLNAEAAFLIFVSSMSKFVKFDFDVRLSMLLVMKKLLVSLVHDDAFSPSFGYAKESIKLVKFALYASKSLLLTSSIPLAW</sequence>
<protein>
    <submittedName>
        <fullName evidence="1">Uncharacterized protein</fullName>
    </submittedName>
</protein>
<evidence type="ECO:0000313" key="1">
    <source>
        <dbReference type="EMBL" id="SYV97720.1"/>
    </source>
</evidence>
<gene>
    <name evidence="1" type="ORF">NCTC10132_01088</name>
</gene>
<proteinExistence type="predicted"/>
<reference evidence="2" key="1">
    <citation type="submission" date="2018-06" db="EMBL/GenBank/DDBJ databases">
        <authorList>
            <consortium name="Pathogen Informatics"/>
        </authorList>
    </citation>
    <scope>NUCLEOTIDE SEQUENCE [LARGE SCALE GENOMIC DNA]</scope>
    <source>
        <strain evidence="2">NCTC10132</strain>
    </source>
</reference>
<dbReference type="Proteomes" id="UP000257559">
    <property type="component" value="Chromosome"/>
</dbReference>
<feature type="non-terminal residue" evidence="1">
    <location>
        <position position="86"/>
    </location>
</feature>
<dbReference type="AlphaFoldDB" id="A0A3B0PPW1"/>
<accession>A0A3B0PPW1</accession>
<dbReference type="EMBL" id="LS991951">
    <property type="protein sequence ID" value="SYV97720.1"/>
    <property type="molecule type" value="Genomic_DNA"/>
</dbReference>
<organism evidence="1 2">
    <name type="scientific">Mycoplasmopsis edwardii</name>
    <dbReference type="NCBI Taxonomy" id="53558"/>
    <lineage>
        <taxon>Bacteria</taxon>
        <taxon>Bacillati</taxon>
        <taxon>Mycoplasmatota</taxon>
        <taxon>Mycoplasmoidales</taxon>
        <taxon>Metamycoplasmataceae</taxon>
        <taxon>Mycoplasmopsis</taxon>
    </lineage>
</organism>
<dbReference type="KEGG" id="medw:NCTC10132_01088"/>
<name>A0A3B0PPW1_9BACT</name>
<keyword evidence="2" id="KW-1185">Reference proteome</keyword>